<dbReference type="HOGENOM" id="CLU_032903_3_6_2"/>
<proteinExistence type="predicted"/>
<dbReference type="EMBL" id="CP003243">
    <property type="protein sequence ID" value="AFD01164.1"/>
    <property type="molecule type" value="Genomic_DNA"/>
</dbReference>
<dbReference type="Proteomes" id="UP000005233">
    <property type="component" value="Chromosome"/>
</dbReference>
<dbReference type="AlphaFoldDB" id="H8I6G6"/>
<keyword evidence="4" id="KW-1185">Reference proteome</keyword>
<dbReference type="eggNOG" id="arCOG00679">
    <property type="taxonomic scope" value="Archaea"/>
</dbReference>
<feature type="domain" description="Cas12f1-like TNB" evidence="2">
    <location>
        <begin position="58"/>
        <end position="123"/>
    </location>
</feature>
<dbReference type="RefSeq" id="WP_014406995.1">
    <property type="nucleotide sequence ID" value="NC_017034.1"/>
</dbReference>
<dbReference type="STRING" id="1041930.Mtc_2435"/>
<evidence type="ECO:0000313" key="4">
    <source>
        <dbReference type="Proteomes" id="UP000005233"/>
    </source>
</evidence>
<name>H8I6G6_METCZ</name>
<evidence type="ECO:0000259" key="2">
    <source>
        <dbReference type="Pfam" id="PF07282"/>
    </source>
</evidence>
<gene>
    <name evidence="3" type="primary">tnp-18</name>
    <name evidence="3" type="ordered locus">Mtc_2435</name>
</gene>
<reference evidence="3 4" key="1">
    <citation type="journal article" date="2012" name="J. Bacteriol.">
        <title>Complete genome sequence of a thermophilic methanogen, Methanocella conradii HZ254, isolated from Chinese rice field soil.</title>
        <authorList>
            <person name="Lu Z."/>
            <person name="Lu Y."/>
        </authorList>
    </citation>
    <scope>NUCLEOTIDE SEQUENCE [LARGE SCALE GENOMIC DNA]</scope>
    <source>
        <strain evidence="4">DSM 24694 / JCM 17849 / CGMCC 1.5162 / HZ254</strain>
    </source>
</reference>
<keyword evidence="1" id="KW-0238">DNA-binding</keyword>
<evidence type="ECO:0000256" key="1">
    <source>
        <dbReference type="ARBA" id="ARBA00023125"/>
    </source>
</evidence>
<dbReference type="InterPro" id="IPR010095">
    <property type="entry name" value="Cas12f1-like_TNB"/>
</dbReference>
<dbReference type="GeneID" id="70537901"/>
<organism evidence="3 4">
    <name type="scientific">Methanocella conradii (strain DSM 24694 / JCM 17849 / CGMCC 1.5162 / HZ254)</name>
    <dbReference type="NCBI Taxonomy" id="1041930"/>
    <lineage>
        <taxon>Archaea</taxon>
        <taxon>Methanobacteriati</taxon>
        <taxon>Methanobacteriota</taxon>
        <taxon>Stenosarchaea group</taxon>
        <taxon>Methanomicrobia</taxon>
        <taxon>Methanocellales</taxon>
        <taxon>Methanocellaceae</taxon>
        <taxon>Methanocella</taxon>
    </lineage>
</organism>
<evidence type="ECO:0000313" key="3">
    <source>
        <dbReference type="EMBL" id="AFD01164.1"/>
    </source>
</evidence>
<dbReference type="GO" id="GO:0003677">
    <property type="term" value="F:DNA binding"/>
    <property type="evidence" value="ECO:0007669"/>
    <property type="project" value="UniProtKB-KW"/>
</dbReference>
<dbReference type="KEGG" id="mez:Mtc_2435"/>
<accession>H8I6G6</accession>
<sequence length="131" mass="14933">MNPSYWHLKQLEGAEISDFEIIRKNGYTIAVGNTRFKQAQYRGNGRPALRKRIGKWSYGRQRSYIVLKRAERGLPTTLLDERNTSNTCHCCGSRLVARKFYEGWLLCHSCGAKLDADLNAAYNTAAREMTG</sequence>
<dbReference type="Pfam" id="PF07282">
    <property type="entry name" value="Cas12f1-like_TNB"/>
    <property type="match status" value="1"/>
</dbReference>
<protein>
    <submittedName>
        <fullName evidence="3">Transposase</fullName>
    </submittedName>
</protein>